<dbReference type="Proteomes" id="UP001151760">
    <property type="component" value="Unassembled WGS sequence"/>
</dbReference>
<proteinExistence type="predicted"/>
<dbReference type="EMBL" id="BQNB010013942">
    <property type="protein sequence ID" value="GJT22091.1"/>
    <property type="molecule type" value="Genomic_DNA"/>
</dbReference>
<evidence type="ECO:0000313" key="2">
    <source>
        <dbReference type="Proteomes" id="UP001151760"/>
    </source>
</evidence>
<gene>
    <name evidence="1" type="ORF">Tco_0892028</name>
</gene>
<organism evidence="1 2">
    <name type="scientific">Tanacetum coccineum</name>
    <dbReference type="NCBI Taxonomy" id="301880"/>
    <lineage>
        <taxon>Eukaryota</taxon>
        <taxon>Viridiplantae</taxon>
        <taxon>Streptophyta</taxon>
        <taxon>Embryophyta</taxon>
        <taxon>Tracheophyta</taxon>
        <taxon>Spermatophyta</taxon>
        <taxon>Magnoliopsida</taxon>
        <taxon>eudicotyledons</taxon>
        <taxon>Gunneridae</taxon>
        <taxon>Pentapetalae</taxon>
        <taxon>asterids</taxon>
        <taxon>campanulids</taxon>
        <taxon>Asterales</taxon>
        <taxon>Asteraceae</taxon>
        <taxon>Asteroideae</taxon>
        <taxon>Anthemideae</taxon>
        <taxon>Anthemidinae</taxon>
        <taxon>Tanacetum</taxon>
    </lineage>
</organism>
<name>A0ABQ5C4Z6_9ASTR</name>
<protein>
    <submittedName>
        <fullName evidence="1">Uncharacterized protein</fullName>
    </submittedName>
</protein>
<evidence type="ECO:0000313" key="1">
    <source>
        <dbReference type="EMBL" id="GJT22091.1"/>
    </source>
</evidence>
<sequence>MGTILRPRILDIKLLLAWKCTDASTQLFSISGKLFGGMTQSGSGVSDASSDNGFNQSSRVLIFRRWATSVSSDSERCISSGIGLLSTTGGEAGFCLEDIEGASLMSESPLEEVEEDLGHHNVFYETYLDNLSAYFFTLLSGHSLNKKLSSLHQLPTTHVPVQNCTDLHHQVNQSVLSYAVRVHLIPVCTAARNNRHLPEPILKPVTAGQPRTCLFFVRALPACASLQETQQEYLIRQGAFHYRNTRRTADARLAALESNQQKSRQETAQKLKYELCPAPRSPMNRPHYA</sequence>
<reference evidence="1" key="1">
    <citation type="journal article" date="2022" name="Int. J. Mol. Sci.">
        <title>Draft Genome of Tanacetum Coccineum: Genomic Comparison of Closely Related Tanacetum-Family Plants.</title>
        <authorList>
            <person name="Yamashiro T."/>
            <person name="Shiraishi A."/>
            <person name="Nakayama K."/>
            <person name="Satake H."/>
        </authorList>
    </citation>
    <scope>NUCLEOTIDE SEQUENCE</scope>
</reference>
<keyword evidence="2" id="KW-1185">Reference proteome</keyword>
<reference evidence="1" key="2">
    <citation type="submission" date="2022-01" db="EMBL/GenBank/DDBJ databases">
        <authorList>
            <person name="Yamashiro T."/>
            <person name="Shiraishi A."/>
            <person name="Satake H."/>
            <person name="Nakayama K."/>
        </authorList>
    </citation>
    <scope>NUCLEOTIDE SEQUENCE</scope>
</reference>
<accession>A0ABQ5C4Z6</accession>
<comment type="caution">
    <text evidence="1">The sequence shown here is derived from an EMBL/GenBank/DDBJ whole genome shotgun (WGS) entry which is preliminary data.</text>
</comment>